<evidence type="ECO:0000259" key="1">
    <source>
        <dbReference type="Pfam" id="PF07687"/>
    </source>
</evidence>
<dbReference type="RefSeq" id="WP_344595364.1">
    <property type="nucleotide sequence ID" value="NZ_BAAARW010000030.1"/>
</dbReference>
<dbReference type="InterPro" id="IPR002933">
    <property type="entry name" value="Peptidase_M20"/>
</dbReference>
<dbReference type="InterPro" id="IPR036264">
    <property type="entry name" value="Bact_exopeptidase_dim_dom"/>
</dbReference>
<protein>
    <submittedName>
        <fullName evidence="2">M20 family metallopeptidase</fullName>
    </submittedName>
</protein>
<gene>
    <name evidence="2" type="ORF">GCM10010191_73380</name>
</gene>
<dbReference type="Pfam" id="PF01546">
    <property type="entry name" value="Peptidase_M20"/>
    <property type="match status" value="1"/>
</dbReference>
<proteinExistence type="predicted"/>
<dbReference type="PANTHER" id="PTHR11014">
    <property type="entry name" value="PEPTIDASE M20 FAMILY MEMBER"/>
    <property type="match status" value="1"/>
</dbReference>
<dbReference type="Gene3D" id="3.30.70.360">
    <property type="match status" value="1"/>
</dbReference>
<name>A0ABN3K0B0_9ACTN</name>
<evidence type="ECO:0000313" key="3">
    <source>
        <dbReference type="Proteomes" id="UP001501231"/>
    </source>
</evidence>
<dbReference type="InterPro" id="IPR017439">
    <property type="entry name" value="Amidohydrolase"/>
</dbReference>
<dbReference type="EMBL" id="BAAARW010000030">
    <property type="protein sequence ID" value="GAA2445760.1"/>
    <property type="molecule type" value="Genomic_DNA"/>
</dbReference>
<dbReference type="Proteomes" id="UP001501231">
    <property type="component" value="Unassembled WGS sequence"/>
</dbReference>
<accession>A0ABN3K0B0</accession>
<feature type="domain" description="Peptidase M20 dimerisation" evidence="1">
    <location>
        <begin position="203"/>
        <end position="302"/>
    </location>
</feature>
<comment type="caution">
    <text evidence="2">The sequence shown here is derived from an EMBL/GenBank/DDBJ whole genome shotgun (WGS) entry which is preliminary data.</text>
</comment>
<dbReference type="PANTHER" id="PTHR11014:SF63">
    <property type="entry name" value="METALLOPEPTIDASE, PUTATIVE (AFU_ORTHOLOGUE AFUA_6G09600)-RELATED"/>
    <property type="match status" value="1"/>
</dbReference>
<evidence type="ECO:0000313" key="2">
    <source>
        <dbReference type="EMBL" id="GAA2445760.1"/>
    </source>
</evidence>
<reference evidence="2 3" key="1">
    <citation type="journal article" date="2019" name="Int. J. Syst. Evol. Microbiol.">
        <title>The Global Catalogue of Microorganisms (GCM) 10K type strain sequencing project: providing services to taxonomists for standard genome sequencing and annotation.</title>
        <authorList>
            <consortium name="The Broad Institute Genomics Platform"/>
            <consortium name="The Broad Institute Genome Sequencing Center for Infectious Disease"/>
            <person name="Wu L."/>
            <person name="Ma J."/>
        </authorList>
    </citation>
    <scope>NUCLEOTIDE SEQUENCE [LARGE SCALE GENOMIC DNA]</scope>
    <source>
        <strain evidence="2 3">JCM 3325</strain>
    </source>
</reference>
<dbReference type="Pfam" id="PF07687">
    <property type="entry name" value="M20_dimer"/>
    <property type="match status" value="1"/>
</dbReference>
<keyword evidence="3" id="KW-1185">Reference proteome</keyword>
<organism evidence="2 3">
    <name type="scientific">Actinomadura vinacea</name>
    <dbReference type="NCBI Taxonomy" id="115336"/>
    <lineage>
        <taxon>Bacteria</taxon>
        <taxon>Bacillati</taxon>
        <taxon>Actinomycetota</taxon>
        <taxon>Actinomycetes</taxon>
        <taxon>Streptosporangiales</taxon>
        <taxon>Thermomonosporaceae</taxon>
        <taxon>Actinomadura</taxon>
    </lineage>
</organism>
<dbReference type="SUPFAM" id="SSF53187">
    <property type="entry name" value="Zn-dependent exopeptidases"/>
    <property type="match status" value="1"/>
</dbReference>
<dbReference type="Gene3D" id="3.40.630.10">
    <property type="entry name" value="Zn peptidases"/>
    <property type="match status" value="1"/>
</dbReference>
<dbReference type="SUPFAM" id="SSF55031">
    <property type="entry name" value="Bacterial exopeptidase dimerisation domain"/>
    <property type="match status" value="1"/>
</dbReference>
<sequence length="432" mass="45997">MTRGADAARRATAMLDGQESQWPELSRRYRWLHEHPEPSMGERETAAALAGWLREAGYEVTEHVGGTGVVGVLRNGPGPTVLLRGDMDALPVEETSGLPYASRRTATLPSGDESPMMHACGHDMHVASLLGTAQTLASGRAGWSGTVVVCGQPGEETAQGARAMVEDGLMTRFPRPDVCLAQHVSSAGDGIVEHRAGVFMSASASIELTVHGRGGHASQPEVTIDPVLLGSYLVTRLQAVVSRETTPSDPAVLSVSMFHAGAQANVIPDDAVLTLNLRARSEERKAKLIEAVRRIAAAECASYGAPRPPTLRIFSDFPALANDPALVDVVGGAHSALPGTTVEEGHVRMGSEDFSEFGLPGPGRYDGPPIPYVYWCYGLTDPDVWDAAPGRTREERMAAVPVAHTGDFVPRHPERTLRRGVELLLAAALCFL</sequence>
<dbReference type="InterPro" id="IPR011650">
    <property type="entry name" value="Peptidase_M20_dimer"/>
</dbReference>
<dbReference type="NCBIfam" id="TIGR01891">
    <property type="entry name" value="amidohydrolases"/>
    <property type="match status" value="1"/>
</dbReference>